<dbReference type="Proteomes" id="UP000295260">
    <property type="component" value="Unassembled WGS sequence"/>
</dbReference>
<dbReference type="AlphaFoldDB" id="A0A4V3CSE8"/>
<name>A0A4V3CSE8_9FLAO</name>
<keyword evidence="2" id="KW-1185">Reference proteome</keyword>
<proteinExistence type="predicted"/>
<protein>
    <submittedName>
        <fullName evidence="1">GLPGLI family protein</fullName>
    </submittedName>
</protein>
<dbReference type="Pfam" id="PF09697">
    <property type="entry name" value="Porph_ging"/>
    <property type="match status" value="1"/>
</dbReference>
<accession>A0A4V3CSE8</accession>
<organism evidence="1 2">
    <name type="scientific">Flavobacterium dankookense</name>
    <dbReference type="NCBI Taxonomy" id="706186"/>
    <lineage>
        <taxon>Bacteria</taxon>
        <taxon>Pseudomonadati</taxon>
        <taxon>Bacteroidota</taxon>
        <taxon>Flavobacteriia</taxon>
        <taxon>Flavobacteriales</taxon>
        <taxon>Flavobacteriaceae</taxon>
        <taxon>Flavobacterium</taxon>
    </lineage>
</organism>
<evidence type="ECO:0000313" key="2">
    <source>
        <dbReference type="Proteomes" id="UP000295260"/>
    </source>
</evidence>
<reference evidence="1 2" key="1">
    <citation type="submission" date="2019-03" db="EMBL/GenBank/DDBJ databases">
        <title>Genomic Encyclopedia of Archaeal and Bacterial Type Strains, Phase II (KMG-II): from individual species to whole genera.</title>
        <authorList>
            <person name="Goeker M."/>
        </authorList>
    </citation>
    <scope>NUCLEOTIDE SEQUENCE [LARGE SCALE GENOMIC DNA]</scope>
    <source>
        <strain evidence="1 2">DSM 25687</strain>
    </source>
</reference>
<sequence length="239" mass="28295">MKKFFLIIYTICGTFCFSQSVEIKYFENEINLNSVEFKELPKNLQIIYEPNFYSYKLITDENQSSYLNEKIQKKFETEEVSETTLITENGDTIKKFIKSAPFDIKTKEKFIFKDFNKNKIYEELFLDEKFNVYDDIVEWNWEILNETEIFLGYKCKKAKSNSYGNEVIAWFTEDIPIANGPARFNGLPGLILKIKLSFLEINAYEVKFKKEKIKVEQPVLDKKTFTYAELMRKVNSSSK</sequence>
<evidence type="ECO:0000313" key="1">
    <source>
        <dbReference type="EMBL" id="TDP60352.1"/>
    </source>
</evidence>
<dbReference type="EMBL" id="SNXR01000012">
    <property type="protein sequence ID" value="TDP60352.1"/>
    <property type="molecule type" value="Genomic_DNA"/>
</dbReference>
<dbReference type="OrthoDB" id="1440774at2"/>
<dbReference type="NCBIfam" id="TIGR01200">
    <property type="entry name" value="GLPGLI"/>
    <property type="match status" value="1"/>
</dbReference>
<dbReference type="RefSeq" id="WP_133532627.1">
    <property type="nucleotide sequence ID" value="NZ_SNXR01000012.1"/>
</dbReference>
<dbReference type="InterPro" id="IPR005901">
    <property type="entry name" value="GLPGLI"/>
</dbReference>
<comment type="caution">
    <text evidence="1">The sequence shown here is derived from an EMBL/GenBank/DDBJ whole genome shotgun (WGS) entry which is preliminary data.</text>
</comment>
<gene>
    <name evidence="1" type="ORF">BC748_1338</name>
</gene>